<sequence>MRNTVKHNTVTTLAQFDLLKFTPFQLNRLAIEVSNEISNVYADQFGISIAEWRIIATLASQGSCTAQLIVYCTRTHKSRISRGTNRLVEMGIVKRLDDGHREVQLQLTEKGVALHKEVAPVVLEKERDILSCLSAEERRGFLKALDALERSLGLIQHADQKHD</sequence>
<dbReference type="OrthoDB" id="8906692at2"/>
<keyword evidence="1" id="KW-0805">Transcription regulation</keyword>
<gene>
    <name evidence="5" type="ORF">IMCC3135_19720</name>
</gene>
<keyword evidence="2" id="KW-0238">DNA-binding</keyword>
<dbReference type="Pfam" id="PF12802">
    <property type="entry name" value="MarR_2"/>
    <property type="match status" value="1"/>
</dbReference>
<keyword evidence="3" id="KW-0804">Transcription</keyword>
<accession>A0A2Z2NRN6</accession>
<dbReference type="GO" id="GO:0003677">
    <property type="term" value="F:DNA binding"/>
    <property type="evidence" value="ECO:0007669"/>
    <property type="project" value="UniProtKB-KW"/>
</dbReference>
<dbReference type="SUPFAM" id="SSF46785">
    <property type="entry name" value="Winged helix' DNA-binding domain"/>
    <property type="match status" value="1"/>
</dbReference>
<proteinExistence type="predicted"/>
<dbReference type="SMART" id="SM00347">
    <property type="entry name" value="HTH_MARR"/>
    <property type="match status" value="1"/>
</dbReference>
<dbReference type="KEGG" id="gai:IMCC3135_19720"/>
<evidence type="ECO:0000256" key="2">
    <source>
        <dbReference type="ARBA" id="ARBA00023125"/>
    </source>
</evidence>
<dbReference type="Gene3D" id="1.10.10.10">
    <property type="entry name" value="Winged helix-like DNA-binding domain superfamily/Winged helix DNA-binding domain"/>
    <property type="match status" value="1"/>
</dbReference>
<dbReference type="InterPro" id="IPR000835">
    <property type="entry name" value="HTH_MarR-typ"/>
</dbReference>
<evidence type="ECO:0000313" key="6">
    <source>
        <dbReference type="Proteomes" id="UP000250079"/>
    </source>
</evidence>
<dbReference type="InterPro" id="IPR052067">
    <property type="entry name" value="Metal_resp_HTH_trans_reg"/>
</dbReference>
<evidence type="ECO:0000256" key="1">
    <source>
        <dbReference type="ARBA" id="ARBA00023015"/>
    </source>
</evidence>
<dbReference type="PANTHER" id="PTHR35790">
    <property type="entry name" value="HTH-TYPE TRANSCRIPTIONAL REGULATOR PCHR"/>
    <property type="match status" value="1"/>
</dbReference>
<dbReference type="InterPro" id="IPR036388">
    <property type="entry name" value="WH-like_DNA-bd_sf"/>
</dbReference>
<dbReference type="AlphaFoldDB" id="A0A2Z2NRN6"/>
<evidence type="ECO:0000259" key="4">
    <source>
        <dbReference type="PROSITE" id="PS50995"/>
    </source>
</evidence>
<dbReference type="EMBL" id="CP018632">
    <property type="protein sequence ID" value="ASJ74023.1"/>
    <property type="molecule type" value="Genomic_DNA"/>
</dbReference>
<dbReference type="InterPro" id="IPR036390">
    <property type="entry name" value="WH_DNA-bd_sf"/>
</dbReference>
<organism evidence="5 6">
    <name type="scientific">Granulosicoccus antarcticus IMCC3135</name>
    <dbReference type="NCBI Taxonomy" id="1192854"/>
    <lineage>
        <taxon>Bacteria</taxon>
        <taxon>Pseudomonadati</taxon>
        <taxon>Pseudomonadota</taxon>
        <taxon>Gammaproteobacteria</taxon>
        <taxon>Chromatiales</taxon>
        <taxon>Granulosicoccaceae</taxon>
        <taxon>Granulosicoccus</taxon>
    </lineage>
</organism>
<dbReference type="PANTHER" id="PTHR35790:SF4">
    <property type="entry name" value="HTH-TYPE TRANSCRIPTIONAL REGULATOR PCHR"/>
    <property type="match status" value="1"/>
</dbReference>
<feature type="domain" description="HTH marR-type" evidence="4">
    <location>
        <begin position="23"/>
        <end position="150"/>
    </location>
</feature>
<protein>
    <recommendedName>
        <fullName evidence="4">HTH marR-type domain-containing protein</fullName>
    </recommendedName>
</protein>
<evidence type="ECO:0000313" key="5">
    <source>
        <dbReference type="EMBL" id="ASJ74023.1"/>
    </source>
</evidence>
<dbReference type="RefSeq" id="WP_088919119.1">
    <property type="nucleotide sequence ID" value="NZ_CP018632.1"/>
</dbReference>
<reference evidence="5 6" key="1">
    <citation type="submission" date="2016-12" db="EMBL/GenBank/DDBJ databases">
        <authorList>
            <person name="Song W.-J."/>
            <person name="Kurnit D.M."/>
        </authorList>
    </citation>
    <scope>NUCLEOTIDE SEQUENCE [LARGE SCALE GENOMIC DNA]</scope>
    <source>
        <strain evidence="5 6">IMCC3135</strain>
    </source>
</reference>
<dbReference type="PROSITE" id="PS50995">
    <property type="entry name" value="HTH_MARR_2"/>
    <property type="match status" value="1"/>
</dbReference>
<name>A0A2Z2NRN6_9GAMM</name>
<dbReference type="Proteomes" id="UP000250079">
    <property type="component" value="Chromosome"/>
</dbReference>
<dbReference type="GO" id="GO:0003700">
    <property type="term" value="F:DNA-binding transcription factor activity"/>
    <property type="evidence" value="ECO:0007669"/>
    <property type="project" value="InterPro"/>
</dbReference>
<evidence type="ECO:0000256" key="3">
    <source>
        <dbReference type="ARBA" id="ARBA00023163"/>
    </source>
</evidence>
<keyword evidence="6" id="KW-1185">Reference proteome</keyword>